<evidence type="ECO:0000313" key="4">
    <source>
        <dbReference type="Proteomes" id="UP001430614"/>
    </source>
</evidence>
<evidence type="ECO:0000256" key="1">
    <source>
        <dbReference type="SAM" id="Phobius"/>
    </source>
</evidence>
<accession>A0ABS8KF31</accession>
<feature type="transmembrane region" description="Helical" evidence="1">
    <location>
        <begin position="150"/>
        <end position="170"/>
    </location>
</feature>
<name>A0ABS8KF31_9BURK</name>
<feature type="transmembrane region" description="Helical" evidence="1">
    <location>
        <begin position="70"/>
        <end position="91"/>
    </location>
</feature>
<dbReference type="EMBL" id="JAJITC010000007">
    <property type="protein sequence ID" value="MCC8403292.1"/>
    <property type="molecule type" value="Genomic_DNA"/>
</dbReference>
<keyword evidence="1" id="KW-1133">Transmembrane helix</keyword>
<dbReference type="InterPro" id="IPR046303">
    <property type="entry name" value="DUF6418"/>
</dbReference>
<gene>
    <name evidence="3" type="ORF">LJ655_15570</name>
</gene>
<protein>
    <submittedName>
        <fullName evidence="3">DUF6418 domain-containing protein</fullName>
    </submittedName>
</protein>
<feature type="transmembrane region" description="Helical" evidence="1">
    <location>
        <begin position="270"/>
        <end position="290"/>
    </location>
</feature>
<feature type="domain" description="DUF6418" evidence="2">
    <location>
        <begin position="350"/>
        <end position="456"/>
    </location>
</feature>
<sequence>MLMRSFMPANEISPNNAYGLIVAALMLLALATNAALPALGLASLSAAATFALACAGVLALVWWRPVFSVSMLYLLCISLTVFLGGVGIEAGGYLTETGVQGEANGAFSRLVWFYVIFTACALAGFERVLPERRRIRGRIVPRLTIDNPSLMLGLALAAAVLAAGAIAGATEGFALLKGVNRFALRNDSEGAGPIFNLFLNNQLFVAVLLGTLWTAQSGWVRWLALSMSAADAVLEVLHGEQFMSVLGLSLSMLSPFVAILAMNGKPVKRYLVLGAVVALLLGSVSVFYAYQGQGLDTSDTMLSRVLLQGQVWYVVDGDATLFGAPQGGSAAFGRVLGSLSSLKAPTFFDDGAVSGLRDVMLAYGTPEILRAYIHDDVTFTMGQMAVPVYWFGFAGAAVFIAMTGLVYGALVALQIVVAMRGGIVLLWLTTKLVSYAGFGLQQGEYWNVFGIRTLAYAALACAWWYCVDARSARSTRPQRTWG</sequence>
<feature type="transmembrane region" description="Helical" evidence="1">
    <location>
        <begin position="388"/>
        <end position="410"/>
    </location>
</feature>
<reference evidence="3 4" key="1">
    <citation type="submission" date="2021-11" db="EMBL/GenBank/DDBJ databases">
        <authorList>
            <person name="Oh E.-T."/>
            <person name="Kim S.-B."/>
        </authorList>
    </citation>
    <scope>NUCLEOTIDE SEQUENCE [LARGE SCALE GENOMIC DNA]</scope>
    <source>
        <strain evidence="3 4">MMS20-SJTN17</strain>
    </source>
</reference>
<feature type="transmembrane region" description="Helical" evidence="1">
    <location>
        <begin position="422"/>
        <end position="440"/>
    </location>
</feature>
<organism evidence="3 4">
    <name type="scientific">Paraburkholderia translucens</name>
    <dbReference type="NCBI Taxonomy" id="2886945"/>
    <lineage>
        <taxon>Bacteria</taxon>
        <taxon>Pseudomonadati</taxon>
        <taxon>Pseudomonadota</taxon>
        <taxon>Betaproteobacteria</taxon>
        <taxon>Burkholderiales</taxon>
        <taxon>Burkholderiaceae</taxon>
        <taxon>Paraburkholderia</taxon>
    </lineage>
</organism>
<dbReference type="Proteomes" id="UP001430614">
    <property type="component" value="Unassembled WGS sequence"/>
</dbReference>
<proteinExistence type="predicted"/>
<feature type="transmembrane region" description="Helical" evidence="1">
    <location>
        <begin position="243"/>
        <end position="263"/>
    </location>
</feature>
<dbReference type="Pfam" id="PF19982">
    <property type="entry name" value="DUF6418"/>
    <property type="match status" value="1"/>
</dbReference>
<comment type="caution">
    <text evidence="3">The sequence shown here is derived from an EMBL/GenBank/DDBJ whole genome shotgun (WGS) entry which is preliminary data.</text>
</comment>
<keyword evidence="1" id="KW-0812">Transmembrane</keyword>
<feature type="transmembrane region" description="Helical" evidence="1">
    <location>
        <begin position="446"/>
        <end position="466"/>
    </location>
</feature>
<evidence type="ECO:0000259" key="2">
    <source>
        <dbReference type="Pfam" id="PF19982"/>
    </source>
</evidence>
<keyword evidence="1" id="KW-0472">Membrane</keyword>
<feature type="transmembrane region" description="Helical" evidence="1">
    <location>
        <begin position="44"/>
        <end position="63"/>
    </location>
</feature>
<evidence type="ECO:0000313" key="3">
    <source>
        <dbReference type="EMBL" id="MCC8403292.1"/>
    </source>
</evidence>
<dbReference type="RefSeq" id="WP_230562242.1">
    <property type="nucleotide sequence ID" value="NZ_JAJITC010000007.1"/>
</dbReference>
<feature type="transmembrane region" description="Helical" evidence="1">
    <location>
        <begin position="111"/>
        <end position="129"/>
    </location>
</feature>
<keyword evidence="4" id="KW-1185">Reference proteome</keyword>